<feature type="domain" description="F-box" evidence="1">
    <location>
        <begin position="40"/>
        <end position="88"/>
    </location>
</feature>
<dbReference type="EMBL" id="JANAWD010000262">
    <property type="protein sequence ID" value="KAJ3482681.1"/>
    <property type="molecule type" value="Genomic_DNA"/>
</dbReference>
<dbReference type="AlphaFoldDB" id="A0AAD5V080"/>
<name>A0AAD5V080_9APHY</name>
<evidence type="ECO:0000259" key="1">
    <source>
        <dbReference type="Pfam" id="PF12937"/>
    </source>
</evidence>
<organism evidence="2 3">
    <name type="scientific">Meripilus lineatus</name>
    <dbReference type="NCBI Taxonomy" id="2056292"/>
    <lineage>
        <taxon>Eukaryota</taxon>
        <taxon>Fungi</taxon>
        <taxon>Dikarya</taxon>
        <taxon>Basidiomycota</taxon>
        <taxon>Agaricomycotina</taxon>
        <taxon>Agaricomycetes</taxon>
        <taxon>Polyporales</taxon>
        <taxon>Meripilaceae</taxon>
        <taxon>Meripilus</taxon>
    </lineage>
</organism>
<dbReference type="Proteomes" id="UP001212997">
    <property type="component" value="Unassembled WGS sequence"/>
</dbReference>
<dbReference type="InterPro" id="IPR001810">
    <property type="entry name" value="F-box_dom"/>
</dbReference>
<accession>A0AAD5V080</accession>
<gene>
    <name evidence="2" type="ORF">NLI96_g6819</name>
</gene>
<evidence type="ECO:0000313" key="3">
    <source>
        <dbReference type="Proteomes" id="UP001212997"/>
    </source>
</evidence>
<dbReference type="InterPro" id="IPR036047">
    <property type="entry name" value="F-box-like_dom_sf"/>
</dbReference>
<dbReference type="Pfam" id="PF12937">
    <property type="entry name" value="F-box-like"/>
    <property type="match status" value="1"/>
</dbReference>
<proteinExistence type="predicted"/>
<evidence type="ECO:0000313" key="2">
    <source>
        <dbReference type="EMBL" id="KAJ3482681.1"/>
    </source>
</evidence>
<keyword evidence="3" id="KW-1185">Reference proteome</keyword>
<sequence length="342" mass="38749">MGQASSSRTSSFRRSASRFLKFRHKDRKNKHQPSLAPGPIQRLPPELLLMLLDLLEADPESIGLASIVRVCRAWNQAAIPLLYNRISINEKSLRLISRTLRSSPDLGQLVSFLTVTLEEESSLLEPAKRTRIETPLGNLLAQTISYCKDLYSVTIHDSRLLKFQGTHPPLPPIGFRQSFFQPTLFGHHNLFSLWIEAQDISVDSIFLRNGDSSDFPFPNLRSLQLMNIWMDAHHQFPVMAGLWILTIHNPRIRPSPPTTPPTFCVDRGSFPSVHALTLGSNSTELGSLVDSTFIEGIEDLIFDIPSPLPLKEMTSIQRLTLMYHYTRKHGLALPELPQRFNR</sequence>
<comment type="caution">
    <text evidence="2">The sequence shown here is derived from an EMBL/GenBank/DDBJ whole genome shotgun (WGS) entry which is preliminary data.</text>
</comment>
<reference evidence="2" key="1">
    <citation type="submission" date="2022-07" db="EMBL/GenBank/DDBJ databases">
        <title>Genome Sequence of Physisporinus lineatus.</title>
        <authorList>
            <person name="Buettner E."/>
        </authorList>
    </citation>
    <scope>NUCLEOTIDE SEQUENCE</scope>
    <source>
        <strain evidence="2">VT162</strain>
    </source>
</reference>
<dbReference type="Gene3D" id="1.20.1280.50">
    <property type="match status" value="1"/>
</dbReference>
<protein>
    <recommendedName>
        <fullName evidence="1">F-box domain-containing protein</fullName>
    </recommendedName>
</protein>
<dbReference type="SUPFAM" id="SSF81383">
    <property type="entry name" value="F-box domain"/>
    <property type="match status" value="1"/>
</dbReference>